<dbReference type="EMBL" id="QMFY01000001">
    <property type="protein sequence ID" value="RAW03524.1"/>
    <property type="molecule type" value="Genomic_DNA"/>
</dbReference>
<gene>
    <name evidence="1" type="ORF">DQQ10_02505</name>
</gene>
<evidence type="ECO:0000313" key="1">
    <source>
        <dbReference type="EMBL" id="RAW03524.1"/>
    </source>
</evidence>
<dbReference type="InterPro" id="IPR008257">
    <property type="entry name" value="Pept_M19"/>
</dbReference>
<comment type="caution">
    <text evidence="1">The sequence shown here is derived from an EMBL/GenBank/DDBJ whole genome shotgun (WGS) entry which is preliminary data.</text>
</comment>
<organism evidence="1 2">
    <name type="scientific">Pseudochryseolinea flava</name>
    <dbReference type="NCBI Taxonomy" id="2059302"/>
    <lineage>
        <taxon>Bacteria</taxon>
        <taxon>Pseudomonadati</taxon>
        <taxon>Bacteroidota</taxon>
        <taxon>Cytophagia</taxon>
        <taxon>Cytophagales</taxon>
        <taxon>Fulvivirgaceae</taxon>
        <taxon>Pseudochryseolinea</taxon>
    </lineage>
</organism>
<dbReference type="PANTHER" id="PTHR10443">
    <property type="entry name" value="MICROSOMAL DIPEPTIDASE"/>
    <property type="match status" value="1"/>
</dbReference>
<dbReference type="Gene3D" id="3.20.20.140">
    <property type="entry name" value="Metal-dependent hydrolases"/>
    <property type="match status" value="1"/>
</dbReference>
<dbReference type="PANTHER" id="PTHR10443:SF12">
    <property type="entry name" value="DIPEPTIDASE"/>
    <property type="match status" value="1"/>
</dbReference>
<dbReference type="GO" id="GO:0006508">
    <property type="term" value="P:proteolysis"/>
    <property type="evidence" value="ECO:0007669"/>
    <property type="project" value="InterPro"/>
</dbReference>
<dbReference type="Proteomes" id="UP000251889">
    <property type="component" value="Unassembled WGS sequence"/>
</dbReference>
<name>A0A364Y8U1_9BACT</name>
<dbReference type="PROSITE" id="PS51365">
    <property type="entry name" value="RENAL_DIPEPTIDASE_2"/>
    <property type="match status" value="1"/>
</dbReference>
<sequence>MKQRSTLILTFSILVLLGSCTKKEIDYSALSNERLQTIADSLAQTTIIVDGHVDLPYRLRMKNFRLEKEFLAIPLESKDGDFDYVRAKQGGLDAPFMSIYIASSYNATPDKGKVYADSLITMVQRIAAEHPSKFALANSPSDIEANTKSGKISLPMGMENGSPIGNDINNVRYFYDRGIRYVTLTHSKDNQISDSSYDSLHTWKGLSPFGEKVVAEMNAVGIMVDVSHISDSAFYDVMRLTKAPCIASHSSCRHFTPGFERNMSDDMLRALAKNGGVIQINFGANFIDSVARTHDALRDSLERVLQAHQLTSKDEAAKPIIAKFGLEHKALFSDVERVADHIDHVVKIAGVDHVGLGSDFDGVGDSLPLGLKDVSHYPNLIFALLKRGYSVEDIEKICYKNVFRVWNQVISIAGAK</sequence>
<protein>
    <submittedName>
        <fullName evidence="1">Membrane dipeptidase</fullName>
    </submittedName>
</protein>
<dbReference type="CDD" id="cd01301">
    <property type="entry name" value="rDP_like"/>
    <property type="match status" value="1"/>
</dbReference>
<proteinExistence type="predicted"/>
<reference evidence="1 2" key="1">
    <citation type="submission" date="2018-06" db="EMBL/GenBank/DDBJ databases">
        <title>Chryseolinea flavus sp. nov., a member of the phylum Bacteroidetes isolated from soil.</title>
        <authorList>
            <person name="Li Y."/>
            <person name="Wang J."/>
        </authorList>
    </citation>
    <scope>NUCLEOTIDE SEQUENCE [LARGE SCALE GENOMIC DNA]</scope>
    <source>
        <strain evidence="1 2">SDU1-6</strain>
    </source>
</reference>
<evidence type="ECO:0000313" key="2">
    <source>
        <dbReference type="Proteomes" id="UP000251889"/>
    </source>
</evidence>
<dbReference type="InterPro" id="IPR032466">
    <property type="entry name" value="Metal_Hydrolase"/>
</dbReference>
<dbReference type="PROSITE" id="PS51257">
    <property type="entry name" value="PROKAR_LIPOPROTEIN"/>
    <property type="match status" value="1"/>
</dbReference>
<dbReference type="AlphaFoldDB" id="A0A364Y8U1"/>
<dbReference type="SUPFAM" id="SSF51556">
    <property type="entry name" value="Metallo-dependent hydrolases"/>
    <property type="match status" value="1"/>
</dbReference>
<dbReference type="OrthoDB" id="9804920at2"/>
<dbReference type="Pfam" id="PF01244">
    <property type="entry name" value="Peptidase_M19"/>
    <property type="match status" value="1"/>
</dbReference>
<accession>A0A364Y8U1</accession>
<keyword evidence="2" id="KW-1185">Reference proteome</keyword>
<dbReference type="GO" id="GO:0070573">
    <property type="term" value="F:metallodipeptidase activity"/>
    <property type="evidence" value="ECO:0007669"/>
    <property type="project" value="InterPro"/>
</dbReference>